<proteinExistence type="predicted"/>
<dbReference type="EMBL" id="JBAKFF010000001">
    <property type="protein sequence ID" value="MEX0431266.1"/>
    <property type="molecule type" value="Genomic_DNA"/>
</dbReference>
<gene>
    <name evidence="2" type="ORF">V6X30_07620</name>
</gene>
<dbReference type="RefSeq" id="WP_367984024.1">
    <property type="nucleotide sequence ID" value="NZ_JBAKFF010000001.1"/>
</dbReference>
<evidence type="ECO:0000313" key="2">
    <source>
        <dbReference type="EMBL" id="MEX0431266.1"/>
    </source>
</evidence>
<dbReference type="PANTHER" id="PTHR30535">
    <property type="entry name" value="VITAMIN B12-BINDING PROTEIN"/>
    <property type="match status" value="1"/>
</dbReference>
<organism evidence="2 3">
    <name type="scientific">Spiribacter insolitus</name>
    <dbReference type="NCBI Taxonomy" id="3122417"/>
    <lineage>
        <taxon>Bacteria</taxon>
        <taxon>Pseudomonadati</taxon>
        <taxon>Pseudomonadota</taxon>
        <taxon>Gammaproteobacteria</taxon>
        <taxon>Chromatiales</taxon>
        <taxon>Ectothiorhodospiraceae</taxon>
        <taxon>Spiribacter</taxon>
    </lineage>
</organism>
<dbReference type="Pfam" id="PF01497">
    <property type="entry name" value="Peripla_BP_2"/>
    <property type="match status" value="1"/>
</dbReference>
<dbReference type="SUPFAM" id="SSF53807">
    <property type="entry name" value="Helical backbone' metal receptor"/>
    <property type="match status" value="1"/>
</dbReference>
<feature type="domain" description="Fe/B12 periplasmic-binding" evidence="1">
    <location>
        <begin position="43"/>
        <end position="294"/>
    </location>
</feature>
<dbReference type="PANTHER" id="PTHR30535:SF34">
    <property type="entry name" value="MOLYBDATE-BINDING PROTEIN MOLA"/>
    <property type="match status" value="1"/>
</dbReference>
<name>A0ABV3T7V3_9GAMM</name>
<comment type="caution">
    <text evidence="2">The sequence shown here is derived from an EMBL/GenBank/DDBJ whole genome shotgun (WGS) entry which is preliminary data.</text>
</comment>
<sequence>MVTFSSVVPLWLGRQDWILAGVMIVLVALSHQASAVASSAPQRVVSMNLCTDQLAMLVAGESQLASVSALSRDPISSAMADEAQAYPVNHGRAEEIHLIDPDLVIAGRFSAGVTVAMLKRLGIPVAVFEPATSLDDVRRNLLRMGELLGRTERARELVEAFDRRMTMLSGEPLDPPEAALYFPNGYTRGEDTLVGDIVRAAGFNNIASRLGIAGGGHLPLEQLVVAEPELVITGSRNRGYSRSQAIMQHPVLDEVARFGARRGLVNREWVCGTPRVLAAIERIGALRGELVGSR</sequence>
<reference evidence="2 3" key="1">
    <citation type="submission" date="2024-02" db="EMBL/GenBank/DDBJ databases">
        <title>New especies of Spiribacter isolated from saline water.</title>
        <authorList>
            <person name="Leon M.J."/>
            <person name="De La Haba R."/>
            <person name="Sanchez-Porro C."/>
            <person name="Ventosa A."/>
        </authorList>
    </citation>
    <scope>NUCLEOTIDE SEQUENCE [LARGE SCALE GENOMIC DNA]</scope>
    <source>
        <strain evidence="3">ag22IC4-189</strain>
    </source>
</reference>
<keyword evidence="3" id="KW-1185">Reference proteome</keyword>
<dbReference type="InterPro" id="IPR050902">
    <property type="entry name" value="ABC_Transporter_SBP"/>
</dbReference>
<protein>
    <submittedName>
        <fullName evidence="2">ABC transporter substrate-binding protein</fullName>
    </submittedName>
</protein>
<dbReference type="PROSITE" id="PS50983">
    <property type="entry name" value="FE_B12_PBP"/>
    <property type="match status" value="1"/>
</dbReference>
<evidence type="ECO:0000313" key="3">
    <source>
        <dbReference type="Proteomes" id="UP001556637"/>
    </source>
</evidence>
<accession>A0ABV3T7V3</accession>
<dbReference type="Gene3D" id="3.40.50.1980">
    <property type="entry name" value="Nitrogenase molybdenum iron protein domain"/>
    <property type="match status" value="2"/>
</dbReference>
<dbReference type="InterPro" id="IPR002491">
    <property type="entry name" value="ABC_transptr_periplasmic_BD"/>
</dbReference>
<dbReference type="Proteomes" id="UP001556637">
    <property type="component" value="Unassembled WGS sequence"/>
</dbReference>
<evidence type="ECO:0000259" key="1">
    <source>
        <dbReference type="PROSITE" id="PS50983"/>
    </source>
</evidence>